<dbReference type="InterPro" id="IPR050482">
    <property type="entry name" value="Sensor_HK_TwoCompSys"/>
</dbReference>
<dbReference type="CDD" id="cd16917">
    <property type="entry name" value="HATPase_UhpB-NarQ-NarX-like"/>
    <property type="match status" value="1"/>
</dbReference>
<keyword evidence="4" id="KW-0808">Transferase</keyword>
<gene>
    <name evidence="12" type="ORF">GCM10022215_17500</name>
</gene>
<dbReference type="PANTHER" id="PTHR24421">
    <property type="entry name" value="NITRATE/NITRITE SENSOR PROTEIN NARX-RELATED"/>
    <property type="match status" value="1"/>
</dbReference>
<dbReference type="PANTHER" id="PTHR24421:SF10">
    <property type="entry name" value="NITRATE_NITRITE SENSOR PROTEIN NARQ"/>
    <property type="match status" value="1"/>
</dbReference>
<feature type="transmembrane region" description="Helical" evidence="10">
    <location>
        <begin position="51"/>
        <end position="71"/>
    </location>
</feature>
<sequence>MIEADARQRPAPAAYQPQLTRWRHGWRFALALVIGGTAWATVAAREYDAGGLALLGLDAGLGTLAFVAVLWRRRWPVPIGLLTSLLGCASGLAAGASTLAAVSVATRRRYREIAVVGVANFASGLMLTRLVLPDPDADPWWFDVIVNAIFTAGMMGWGMYIGSRRELYWTLQRRAELAEAEQELQAQRARENERARIAREMHDVLAHRISQISLHAGALSFRDDLTAEQMRESATVIQQKAHEALTDLRGVLGVLRDPVTGRLDADTAVPQPTYIDLPRLVEECRHEGLNLDYADHLGEPLPDALGRTVYRIVQEGITNARKHAPDTLLTIRLGGDPARGVEVVLDNPLGFSRRPTPGAGLGLIGLAERAELAGGRLVHGVRGSHFEVRAWLPWAP</sequence>
<evidence type="ECO:0000313" key="13">
    <source>
        <dbReference type="Proteomes" id="UP001501495"/>
    </source>
</evidence>
<dbReference type="Pfam" id="PF07730">
    <property type="entry name" value="HisKA_3"/>
    <property type="match status" value="1"/>
</dbReference>
<comment type="caution">
    <text evidence="12">The sequence shown here is derived from an EMBL/GenBank/DDBJ whole genome shotgun (WGS) entry which is preliminary data.</text>
</comment>
<dbReference type="RefSeq" id="WP_344732948.1">
    <property type="nucleotide sequence ID" value="NZ_BAAAZH010000012.1"/>
</dbReference>
<evidence type="ECO:0000256" key="8">
    <source>
        <dbReference type="ARBA" id="ARBA00023012"/>
    </source>
</evidence>
<name>A0ABP7XI72_9ACTN</name>
<evidence type="ECO:0000256" key="2">
    <source>
        <dbReference type="ARBA" id="ARBA00012438"/>
    </source>
</evidence>
<keyword evidence="3" id="KW-0597">Phosphoprotein</keyword>
<keyword evidence="9" id="KW-0175">Coiled coil</keyword>
<feature type="transmembrane region" description="Helical" evidence="10">
    <location>
        <begin position="113"/>
        <end position="132"/>
    </location>
</feature>
<dbReference type="InterPro" id="IPR011712">
    <property type="entry name" value="Sig_transdc_His_kin_sub3_dim/P"/>
</dbReference>
<dbReference type="EC" id="2.7.13.3" evidence="2"/>
<reference evidence="13" key="1">
    <citation type="journal article" date="2019" name="Int. J. Syst. Evol. Microbiol.">
        <title>The Global Catalogue of Microorganisms (GCM) 10K type strain sequencing project: providing services to taxonomists for standard genome sequencing and annotation.</title>
        <authorList>
            <consortium name="The Broad Institute Genomics Platform"/>
            <consortium name="The Broad Institute Genome Sequencing Center for Infectious Disease"/>
            <person name="Wu L."/>
            <person name="Ma J."/>
        </authorList>
    </citation>
    <scope>NUCLEOTIDE SEQUENCE [LARGE SCALE GENOMIC DNA]</scope>
    <source>
        <strain evidence="13">JCM 16703</strain>
    </source>
</reference>
<evidence type="ECO:0000256" key="4">
    <source>
        <dbReference type="ARBA" id="ARBA00022679"/>
    </source>
</evidence>
<comment type="catalytic activity">
    <reaction evidence="1">
        <text>ATP + protein L-histidine = ADP + protein N-phospho-L-histidine.</text>
        <dbReference type="EC" id="2.7.13.3"/>
    </reaction>
</comment>
<dbReference type="GO" id="GO:0016301">
    <property type="term" value="F:kinase activity"/>
    <property type="evidence" value="ECO:0007669"/>
    <property type="project" value="UniProtKB-KW"/>
</dbReference>
<accession>A0ABP7XI72</accession>
<dbReference type="Gene3D" id="3.30.565.10">
    <property type="entry name" value="Histidine kinase-like ATPase, C-terminal domain"/>
    <property type="match status" value="1"/>
</dbReference>
<keyword evidence="10" id="KW-1133">Transmembrane helix</keyword>
<evidence type="ECO:0000256" key="6">
    <source>
        <dbReference type="ARBA" id="ARBA00022777"/>
    </source>
</evidence>
<keyword evidence="6 12" id="KW-0418">Kinase</keyword>
<keyword evidence="13" id="KW-1185">Reference proteome</keyword>
<keyword evidence="5" id="KW-0547">Nucleotide-binding</keyword>
<keyword evidence="8" id="KW-0902">Two-component regulatory system</keyword>
<evidence type="ECO:0000313" key="12">
    <source>
        <dbReference type="EMBL" id="GAA4117168.1"/>
    </source>
</evidence>
<keyword evidence="7" id="KW-0067">ATP-binding</keyword>
<dbReference type="Proteomes" id="UP001501495">
    <property type="component" value="Unassembled WGS sequence"/>
</dbReference>
<feature type="transmembrane region" description="Helical" evidence="10">
    <location>
        <begin position="77"/>
        <end position="101"/>
    </location>
</feature>
<evidence type="ECO:0000256" key="10">
    <source>
        <dbReference type="SAM" id="Phobius"/>
    </source>
</evidence>
<proteinExistence type="predicted"/>
<organism evidence="12 13">
    <name type="scientific">Nocardioides fonticola</name>
    <dbReference type="NCBI Taxonomy" id="450363"/>
    <lineage>
        <taxon>Bacteria</taxon>
        <taxon>Bacillati</taxon>
        <taxon>Actinomycetota</taxon>
        <taxon>Actinomycetes</taxon>
        <taxon>Propionibacteriales</taxon>
        <taxon>Nocardioidaceae</taxon>
        <taxon>Nocardioides</taxon>
    </lineage>
</organism>
<keyword evidence="10" id="KW-0812">Transmembrane</keyword>
<feature type="coiled-coil region" evidence="9">
    <location>
        <begin position="170"/>
        <end position="201"/>
    </location>
</feature>
<dbReference type="InterPro" id="IPR036890">
    <property type="entry name" value="HATPase_C_sf"/>
</dbReference>
<dbReference type="Gene3D" id="1.20.5.1930">
    <property type="match status" value="1"/>
</dbReference>
<protein>
    <recommendedName>
        <fullName evidence="2">histidine kinase</fullName>
        <ecNumber evidence="2">2.7.13.3</ecNumber>
    </recommendedName>
</protein>
<dbReference type="SUPFAM" id="SSF55874">
    <property type="entry name" value="ATPase domain of HSP90 chaperone/DNA topoisomerase II/histidine kinase"/>
    <property type="match status" value="1"/>
</dbReference>
<evidence type="ECO:0000259" key="11">
    <source>
        <dbReference type="Pfam" id="PF07730"/>
    </source>
</evidence>
<evidence type="ECO:0000256" key="7">
    <source>
        <dbReference type="ARBA" id="ARBA00022840"/>
    </source>
</evidence>
<evidence type="ECO:0000256" key="9">
    <source>
        <dbReference type="SAM" id="Coils"/>
    </source>
</evidence>
<feature type="transmembrane region" description="Helical" evidence="10">
    <location>
        <begin position="25"/>
        <end position="44"/>
    </location>
</feature>
<evidence type="ECO:0000256" key="5">
    <source>
        <dbReference type="ARBA" id="ARBA00022741"/>
    </source>
</evidence>
<feature type="transmembrane region" description="Helical" evidence="10">
    <location>
        <begin position="144"/>
        <end position="163"/>
    </location>
</feature>
<evidence type="ECO:0000256" key="3">
    <source>
        <dbReference type="ARBA" id="ARBA00022553"/>
    </source>
</evidence>
<keyword evidence="10" id="KW-0472">Membrane</keyword>
<evidence type="ECO:0000256" key="1">
    <source>
        <dbReference type="ARBA" id="ARBA00000085"/>
    </source>
</evidence>
<dbReference type="EMBL" id="BAAAZH010000012">
    <property type="protein sequence ID" value="GAA4117168.1"/>
    <property type="molecule type" value="Genomic_DNA"/>
</dbReference>
<feature type="domain" description="Signal transduction histidine kinase subgroup 3 dimerisation and phosphoacceptor" evidence="11">
    <location>
        <begin position="193"/>
        <end position="258"/>
    </location>
</feature>